<evidence type="ECO:0000313" key="2">
    <source>
        <dbReference type="Proteomes" id="UP000255279"/>
    </source>
</evidence>
<sequence length="185" mass="21284">MLTPDTFHQILQESEILSDLFFHQVLQESEIVLGWMGLGFQPGFENSQDIKVTKTIKHDETGLELTLEMKHDEAFQRAFATVGEELNTRNPLTKNTLSRQAMEAKKDEMHKNVALMFVIGEYLLAKWNVQDTDGKPLATNGDNFLKLFEHLGQTEQGLVCVTMITNAFQELMEEYYDKIQNIKKK</sequence>
<name>A0A378R9X6_9GAMM</name>
<evidence type="ECO:0000313" key="1">
    <source>
        <dbReference type="EMBL" id="STZ14529.1"/>
    </source>
</evidence>
<dbReference type="RefSeq" id="WP_115338190.1">
    <property type="nucleotide sequence ID" value="NZ_CAACXO010000043.1"/>
</dbReference>
<dbReference type="Proteomes" id="UP000255279">
    <property type="component" value="Unassembled WGS sequence"/>
</dbReference>
<reference evidence="1 2" key="1">
    <citation type="submission" date="2018-06" db="EMBL/GenBank/DDBJ databases">
        <authorList>
            <consortium name="Pathogen Informatics"/>
            <person name="Doyle S."/>
        </authorList>
    </citation>
    <scope>NUCLEOTIDE SEQUENCE [LARGE SCALE GENOMIC DNA]</scope>
    <source>
        <strain evidence="1 2">NCTC10293</strain>
    </source>
</reference>
<dbReference type="EMBL" id="UGQE01000004">
    <property type="protein sequence ID" value="STZ14529.1"/>
    <property type="molecule type" value="Genomic_DNA"/>
</dbReference>
<dbReference type="OrthoDB" id="6650393at2"/>
<dbReference type="AlphaFoldDB" id="A0A378R9X6"/>
<accession>A0A378R9X6</accession>
<organism evidence="1 2">
    <name type="scientific">Moraxella caviae</name>
    <dbReference type="NCBI Taxonomy" id="34060"/>
    <lineage>
        <taxon>Bacteria</taxon>
        <taxon>Pseudomonadati</taxon>
        <taxon>Pseudomonadota</taxon>
        <taxon>Gammaproteobacteria</taxon>
        <taxon>Moraxellales</taxon>
        <taxon>Moraxellaceae</taxon>
        <taxon>Moraxella</taxon>
    </lineage>
</organism>
<gene>
    <name evidence="1" type="ORF">NCTC10293_02124</name>
</gene>
<protein>
    <submittedName>
        <fullName evidence="1">Uncharacterized protein</fullName>
    </submittedName>
</protein>
<proteinExistence type="predicted"/>